<dbReference type="PROSITE" id="PS00061">
    <property type="entry name" value="ADH_SHORT"/>
    <property type="match status" value="1"/>
</dbReference>
<evidence type="ECO:0000256" key="4">
    <source>
        <dbReference type="RuleBase" id="RU000363"/>
    </source>
</evidence>
<dbReference type="PRINTS" id="PR00081">
    <property type="entry name" value="GDHRDH"/>
</dbReference>
<gene>
    <name evidence="5" type="ORF">LADA_0G08834G</name>
</gene>
<dbReference type="SUPFAM" id="SSF51735">
    <property type="entry name" value="NAD(P)-binding Rossmann-fold domains"/>
    <property type="match status" value="1"/>
</dbReference>
<evidence type="ECO:0000256" key="3">
    <source>
        <dbReference type="ARBA" id="ARBA00023002"/>
    </source>
</evidence>
<dbReference type="PRINTS" id="PR00080">
    <property type="entry name" value="SDRFAMILY"/>
</dbReference>
<dbReference type="Pfam" id="PF00106">
    <property type="entry name" value="adh_short"/>
    <property type="match status" value="2"/>
</dbReference>
<evidence type="ECO:0000256" key="2">
    <source>
        <dbReference type="ARBA" id="ARBA00022857"/>
    </source>
</evidence>
<dbReference type="GO" id="GO:0048038">
    <property type="term" value="F:quinone binding"/>
    <property type="evidence" value="ECO:0007669"/>
    <property type="project" value="TreeGrafter"/>
</dbReference>
<dbReference type="InterPro" id="IPR020904">
    <property type="entry name" value="Sc_DH/Rdtase_CS"/>
</dbReference>
<name>A0A1G4JU67_9SACH</name>
<keyword evidence="2" id="KW-0521">NADP</keyword>
<dbReference type="OrthoDB" id="417891at2759"/>
<organism evidence="5 6">
    <name type="scientific">Lachancea dasiensis</name>
    <dbReference type="NCBI Taxonomy" id="1072105"/>
    <lineage>
        <taxon>Eukaryota</taxon>
        <taxon>Fungi</taxon>
        <taxon>Dikarya</taxon>
        <taxon>Ascomycota</taxon>
        <taxon>Saccharomycotina</taxon>
        <taxon>Saccharomycetes</taxon>
        <taxon>Saccharomycetales</taxon>
        <taxon>Saccharomycetaceae</taxon>
        <taxon>Lachancea</taxon>
    </lineage>
</organism>
<comment type="similarity">
    <text evidence="1 4">Belongs to the short-chain dehydrogenases/reductases (SDR) family.</text>
</comment>
<dbReference type="Proteomes" id="UP000190274">
    <property type="component" value="Chromosome G"/>
</dbReference>
<dbReference type="PANTHER" id="PTHR42760:SF133">
    <property type="entry name" value="3-OXOACYL-[ACYL-CARRIER-PROTEIN] REDUCTASE"/>
    <property type="match status" value="1"/>
</dbReference>
<keyword evidence="6" id="KW-1185">Reference proteome</keyword>
<dbReference type="AlphaFoldDB" id="A0A1G4JU67"/>
<dbReference type="CDD" id="cd05233">
    <property type="entry name" value="SDR_c"/>
    <property type="match status" value="1"/>
</dbReference>
<dbReference type="EMBL" id="LT598457">
    <property type="protein sequence ID" value="SCU94488.1"/>
    <property type="molecule type" value="Genomic_DNA"/>
</dbReference>
<proteinExistence type="inferred from homology"/>
<evidence type="ECO:0000256" key="1">
    <source>
        <dbReference type="ARBA" id="ARBA00006484"/>
    </source>
</evidence>
<evidence type="ECO:0000313" key="5">
    <source>
        <dbReference type="EMBL" id="SCU94488.1"/>
    </source>
</evidence>
<dbReference type="InterPro" id="IPR036291">
    <property type="entry name" value="NAD(P)-bd_dom_sf"/>
</dbReference>
<dbReference type="InterPro" id="IPR002347">
    <property type="entry name" value="SDR_fam"/>
</dbReference>
<dbReference type="GO" id="GO:0006633">
    <property type="term" value="P:fatty acid biosynthetic process"/>
    <property type="evidence" value="ECO:0007669"/>
    <property type="project" value="TreeGrafter"/>
</dbReference>
<sequence>MKKIPVAIVTGATRGIGRSIVDKLSSEGVCCIMVGSKLESFQHMHNNPVQLKGQMHWNRGIAIDLSEWPKWTQQTTYPGWHFSESPGRRSQPQPGSWALLDFDYTLYDLALMVNCAGVTQASPSILYGTDAMQRLMNINFLSAASLCNIASKRMARSRRYLEYAPHIINISSVVASPTVTPVPGTSLYAGSKAALSQYSRVLSAELARAGIRVSCVSPSLVAETDMIRNLPAKAKSVLESYFGAEHRQSPDDVASQVWDLYTSASS</sequence>
<dbReference type="GO" id="GO:0016616">
    <property type="term" value="F:oxidoreductase activity, acting on the CH-OH group of donors, NAD or NADP as acceptor"/>
    <property type="evidence" value="ECO:0007669"/>
    <property type="project" value="TreeGrafter"/>
</dbReference>
<reference evidence="6" key="1">
    <citation type="submission" date="2016-03" db="EMBL/GenBank/DDBJ databases">
        <authorList>
            <person name="Devillers H."/>
        </authorList>
    </citation>
    <scope>NUCLEOTIDE SEQUENCE [LARGE SCALE GENOMIC DNA]</scope>
</reference>
<accession>A0A1G4JU67</accession>
<dbReference type="Gene3D" id="3.40.50.720">
    <property type="entry name" value="NAD(P)-binding Rossmann-like Domain"/>
    <property type="match status" value="1"/>
</dbReference>
<keyword evidence="3" id="KW-0560">Oxidoreductase</keyword>
<dbReference type="PANTHER" id="PTHR42760">
    <property type="entry name" value="SHORT-CHAIN DEHYDROGENASES/REDUCTASES FAMILY MEMBER"/>
    <property type="match status" value="1"/>
</dbReference>
<protein>
    <submittedName>
        <fullName evidence="5">LADA_0G08834g1_1</fullName>
    </submittedName>
</protein>
<dbReference type="STRING" id="1266660.A0A1G4JU67"/>
<evidence type="ECO:0000313" key="6">
    <source>
        <dbReference type="Proteomes" id="UP000190274"/>
    </source>
</evidence>